<evidence type="ECO:0000313" key="2">
    <source>
        <dbReference type="Proteomes" id="UP000785679"/>
    </source>
</evidence>
<dbReference type="EMBL" id="RRYP01003927">
    <property type="protein sequence ID" value="TNV83338.1"/>
    <property type="molecule type" value="Genomic_DNA"/>
</dbReference>
<sequence length="320" mass="37050">MSVCIIIQLIMSSPADDSLEAFLINECHLQRDCAAFPFLKKMGFKSKQQLVAFLPKLSVKELTKLGLPEEEATAIMGHCNKTSPKRTTSRMFPRLASKYLTLQIVGYAFVQEEAVDLEYLCQGYRQLLIRNYQLFKKAVIKSEKKVIRDVLELLDERWLSKRYRLTYYSYDNEKDVADCLALLGDRLHFHSITIPHSFYLLNLFSQFRPIKIKIDKFQDIPQLFKLLPHSVTELTLLSSDHSTFVGDYGGIRKFRKLKLLYCEQTLEILSKYATATESLTIDAISLEQPGVMVYIAKVDCKQIIVRTSILFEKKLQKFFN</sequence>
<protein>
    <submittedName>
        <fullName evidence="1">Uncharacterized protein</fullName>
    </submittedName>
</protein>
<proteinExistence type="predicted"/>
<dbReference type="AlphaFoldDB" id="A0A8J8NY22"/>
<comment type="caution">
    <text evidence="1">The sequence shown here is derived from an EMBL/GenBank/DDBJ whole genome shotgun (WGS) entry which is preliminary data.</text>
</comment>
<reference evidence="1" key="1">
    <citation type="submission" date="2019-06" db="EMBL/GenBank/DDBJ databases">
        <authorList>
            <person name="Zheng W."/>
        </authorList>
    </citation>
    <scope>NUCLEOTIDE SEQUENCE</scope>
    <source>
        <strain evidence="1">QDHG01</strain>
    </source>
</reference>
<gene>
    <name evidence="1" type="ORF">FGO68_gene8411</name>
</gene>
<evidence type="ECO:0000313" key="1">
    <source>
        <dbReference type="EMBL" id="TNV83338.1"/>
    </source>
</evidence>
<dbReference type="Proteomes" id="UP000785679">
    <property type="component" value="Unassembled WGS sequence"/>
</dbReference>
<organism evidence="1 2">
    <name type="scientific">Halteria grandinella</name>
    <dbReference type="NCBI Taxonomy" id="5974"/>
    <lineage>
        <taxon>Eukaryota</taxon>
        <taxon>Sar</taxon>
        <taxon>Alveolata</taxon>
        <taxon>Ciliophora</taxon>
        <taxon>Intramacronucleata</taxon>
        <taxon>Spirotrichea</taxon>
        <taxon>Stichotrichia</taxon>
        <taxon>Sporadotrichida</taxon>
        <taxon>Halteriidae</taxon>
        <taxon>Halteria</taxon>
    </lineage>
</organism>
<accession>A0A8J8NY22</accession>
<name>A0A8J8NY22_HALGN</name>
<keyword evidence="2" id="KW-1185">Reference proteome</keyword>